<dbReference type="PROSITE" id="PS51257">
    <property type="entry name" value="PROKAR_LIPOPROTEIN"/>
    <property type="match status" value="1"/>
</dbReference>
<evidence type="ECO:0000313" key="1">
    <source>
        <dbReference type="EMBL" id="NDY93497.1"/>
    </source>
</evidence>
<name>A0A7C9PJE7_9BURK</name>
<dbReference type="SUPFAM" id="SSF56935">
    <property type="entry name" value="Porins"/>
    <property type="match status" value="1"/>
</dbReference>
<accession>A0A7C9PJE7</accession>
<comment type="caution">
    <text evidence="1">The sequence shown here is derived from an EMBL/GenBank/DDBJ whole genome shotgun (WGS) entry which is preliminary data.</text>
</comment>
<reference evidence="1 2" key="1">
    <citation type="submission" date="2020-02" db="EMBL/GenBank/DDBJ databases">
        <title>Ideonella bacterium strain TBM-1.</title>
        <authorList>
            <person name="Chen W.-M."/>
        </authorList>
    </citation>
    <scope>NUCLEOTIDE SEQUENCE [LARGE SCALE GENOMIC DNA]</scope>
    <source>
        <strain evidence="1 2">TBM-1</strain>
    </source>
</reference>
<dbReference type="RefSeq" id="WP_163459535.1">
    <property type="nucleotide sequence ID" value="NZ_JAAGOH010000037.1"/>
</dbReference>
<proteinExistence type="predicted"/>
<dbReference type="InterPro" id="IPR021953">
    <property type="entry name" value="DUF3570"/>
</dbReference>
<dbReference type="EMBL" id="JAAGOH010000037">
    <property type="protein sequence ID" value="NDY93497.1"/>
    <property type="molecule type" value="Genomic_DNA"/>
</dbReference>
<keyword evidence="2" id="KW-1185">Reference proteome</keyword>
<gene>
    <name evidence="1" type="ORF">G3A44_20095</name>
</gene>
<dbReference type="Pfam" id="PF12094">
    <property type="entry name" value="DUF3570"/>
    <property type="match status" value="1"/>
</dbReference>
<organism evidence="1 2">
    <name type="scientific">Ideonella livida</name>
    <dbReference type="NCBI Taxonomy" id="2707176"/>
    <lineage>
        <taxon>Bacteria</taxon>
        <taxon>Pseudomonadati</taxon>
        <taxon>Pseudomonadota</taxon>
        <taxon>Betaproteobacteria</taxon>
        <taxon>Burkholderiales</taxon>
        <taxon>Sphaerotilaceae</taxon>
        <taxon>Ideonella</taxon>
    </lineage>
</organism>
<sequence>MAATDLRAASADALRPPAAPARALLGGLVLAACALPGVMPQSAQAEEAPEQAVVSFKLSGYDEWQPTVDGASSEEARAARNGRSARTRALATTSGASGGGGLGLGSGDTRMSIVSPSVHALLPLGRHWAAEGSLTVDEVSGASPKYYADMSGASHMEDRRTAGDLKLTRYFERQSLSLGLARSREADYLSQALSLEGRLASEDQNTTLNLGLGLTHDDIAPRNGKVAPTTKRTREFQIGVTQALNPRDIVQASLTLSRAKGYLNDPYKLYDERPDHRNATIVQLRWNHWLGQSTLKLGYRLYRDSYDLRAHTWEAAWVLPLGERWTLTPDLRYYTQNAARFYYDANPDSALYPAPAAGATVYSSDQRLAAWGALTVGTKLSWQFAKDWTADAKASLYEQRAAWRLGGEGSPGLQPLTALFWQFGLSHAF</sequence>
<protein>
    <submittedName>
        <fullName evidence="1">DUF3570 domain-containing protein</fullName>
    </submittedName>
</protein>
<dbReference type="AlphaFoldDB" id="A0A7C9PJE7"/>
<dbReference type="Proteomes" id="UP000484255">
    <property type="component" value="Unassembled WGS sequence"/>
</dbReference>
<evidence type="ECO:0000313" key="2">
    <source>
        <dbReference type="Proteomes" id="UP000484255"/>
    </source>
</evidence>